<reference key="1">
    <citation type="submission" date="2010-11" db="EMBL/GenBank/DDBJ databases">
        <title>The complete genome of Bacteroides helcogenes P 36-108.</title>
        <authorList>
            <consortium name="US DOE Joint Genome Institute (JGI-PGF)"/>
            <person name="Lucas S."/>
            <person name="Copeland A."/>
            <person name="Lapidus A."/>
            <person name="Bruce D."/>
            <person name="Goodwin L."/>
            <person name="Pitluck S."/>
            <person name="Kyrpides N."/>
            <person name="Mavromatis K."/>
            <person name="Ivanova N."/>
            <person name="Zeytun A."/>
            <person name="Brettin T."/>
            <person name="Detter J.C."/>
            <person name="Tapia R."/>
            <person name="Han C."/>
            <person name="Land M."/>
            <person name="Hauser L."/>
            <person name="Markowitz V."/>
            <person name="Cheng J.-F."/>
            <person name="Hugenholtz P."/>
            <person name="Woyke T."/>
            <person name="Wu D."/>
            <person name="Gronow S."/>
            <person name="Wellnitz S."/>
            <person name="Brambilla E."/>
            <person name="Klenk H.-P."/>
            <person name="Eisen J.A."/>
        </authorList>
    </citation>
    <scope>NUCLEOTIDE SEQUENCE</scope>
    <source>
        <strain>P 36-108</strain>
    </source>
</reference>
<name>E6STZ4_BACT6</name>
<accession>E6STZ4</accession>
<evidence type="ECO:0000313" key="2">
    <source>
        <dbReference type="Proteomes" id="UP000008630"/>
    </source>
</evidence>
<keyword evidence="2" id="KW-1185">Reference proteome</keyword>
<sequence length="54" mass="6458">MKKGNNKEKERLRNLRTDLKHVRNSKDIKMYDTCISLVIRTPHLCIGKRNAYKE</sequence>
<proteinExistence type="predicted"/>
<reference evidence="1 2" key="2">
    <citation type="journal article" date="2011" name="Stand. Genomic Sci.">
        <title>Complete genome sequence of Bacteroides helcogenes type strain (P 36-108).</title>
        <authorList>
            <person name="Pati A."/>
            <person name="Gronow S."/>
            <person name="Zeytun A."/>
            <person name="Lapidus A."/>
            <person name="Nolan M."/>
            <person name="Hammon N."/>
            <person name="Deshpande S."/>
            <person name="Cheng J.F."/>
            <person name="Tapia R."/>
            <person name="Han C."/>
            <person name="Goodwin L."/>
            <person name="Pitluck S."/>
            <person name="Liolios K."/>
            <person name="Pagani I."/>
            <person name="Ivanova N."/>
            <person name="Mavromatis K."/>
            <person name="Chen A."/>
            <person name="Palaniappan K."/>
            <person name="Land M."/>
            <person name="Hauser L."/>
            <person name="Chang Y.J."/>
            <person name="Jeffries C.D."/>
            <person name="Detter J.C."/>
            <person name="Brambilla E."/>
            <person name="Rohde M."/>
            <person name="Goker M."/>
            <person name="Woyke T."/>
            <person name="Bristow J."/>
            <person name="Eisen J.A."/>
            <person name="Markowitz V."/>
            <person name="Hugenholtz P."/>
            <person name="Kyrpides N.C."/>
            <person name="Klenk H.P."/>
            <person name="Lucas S."/>
        </authorList>
    </citation>
    <scope>NUCLEOTIDE SEQUENCE [LARGE SCALE GENOMIC DNA]</scope>
    <source>
        <strain evidence="2">ATCC 35417 / DSM 20613 / JCM 6297 / CCUG 15421 / P 36-108</strain>
    </source>
</reference>
<dbReference type="HOGENOM" id="CLU_3040618_0_0_10"/>
<organism evidence="1 2">
    <name type="scientific">Bacteroides helcogenes (strain ATCC 35417 / DSM 20613 / JCM 6297 / CCUG 15421 / P 36-108)</name>
    <dbReference type="NCBI Taxonomy" id="693979"/>
    <lineage>
        <taxon>Bacteria</taxon>
        <taxon>Pseudomonadati</taxon>
        <taxon>Bacteroidota</taxon>
        <taxon>Bacteroidia</taxon>
        <taxon>Bacteroidales</taxon>
        <taxon>Bacteroidaceae</taxon>
        <taxon>Bacteroides</taxon>
    </lineage>
</organism>
<dbReference type="EMBL" id="CP002352">
    <property type="protein sequence ID" value="ADV43295.1"/>
    <property type="molecule type" value="Genomic_DNA"/>
</dbReference>
<dbReference type="AlphaFoldDB" id="E6STZ4"/>
<dbReference type="KEGG" id="bhl:Bache_1287"/>
<protein>
    <submittedName>
        <fullName evidence="1">Uncharacterized protein</fullName>
    </submittedName>
</protein>
<evidence type="ECO:0000313" key="1">
    <source>
        <dbReference type="EMBL" id="ADV43295.1"/>
    </source>
</evidence>
<dbReference type="STRING" id="693979.Bache_1287"/>
<dbReference type="Proteomes" id="UP000008630">
    <property type="component" value="Chromosome"/>
</dbReference>
<gene>
    <name evidence="1" type="ordered locus">Bache_1287</name>
</gene>